<dbReference type="AlphaFoldDB" id="A0A4Q1KGW0"/>
<reference evidence="6" key="1">
    <citation type="submission" date="2019-01" db="EMBL/GenBank/DDBJ databases">
        <title>Cytophagaceae bacterium strain CAR-16.</title>
        <authorList>
            <person name="Chen W.-M."/>
        </authorList>
    </citation>
    <scope>NUCLEOTIDE SEQUENCE [LARGE SCALE GENOMIC DNA]</scope>
    <source>
        <strain evidence="6">CHR27</strain>
    </source>
</reference>
<evidence type="ECO:0000256" key="1">
    <source>
        <dbReference type="ARBA" id="ARBA00007734"/>
    </source>
</evidence>
<dbReference type="InterPro" id="IPR023346">
    <property type="entry name" value="Lysozyme-like_dom_sf"/>
</dbReference>
<sequence length="571" mass="62355">MAGALALQANIARAEPTLTPPQNSAEAQSAVAPLSVQDNYRTLFAALRASNWAEAKARIGTLDRDDPVRAVALAELYTAKNSPRAELFDLLDLMNKASWLPESAQLARMAKKRGADILPDGPQVQKLMWLGAAPKRQYTPTVRQDTAAQALVAQIQPYIKADTPGAAEALITPEIEATLSADGLAEARQRVAWAYYIGNDDTNARRLAARALESGSTGDWVVQAQWTIGLANWRSNDPRTAATAFERVNALASNEDMRAAGAYWAARAWMNAGQPEKVNALLKRAAQRADTFYGMLARETLGLEAPQASINPMRSAAIMDKPAVRAALSLHEIGENDRADRLLRHQAAIGTVRDYDSLLALTDTLDLPATQIWLAQHGPAGHDGGSFGRFPRPSWVPEGGWRIHPALVFAHALQESGFRTDAVSPAGARGLMQVMPGTARLVAGDTVSAARLANPSTNMEYGQRYLEQLRDMKATGGLLPKVMAAYNAGPAPVERWNTQVRDNGDPLLFMESLPYYETRAYVNIVMRNYWMYDLRETGRAEALTAMAQGRWPAFPTLKNGKPVELSYRISR</sequence>
<evidence type="ECO:0000256" key="3">
    <source>
        <dbReference type="ARBA" id="ARBA00022729"/>
    </source>
</evidence>
<dbReference type="InterPro" id="IPR008939">
    <property type="entry name" value="Lytic_TGlycosylase_superhlx_U"/>
</dbReference>
<dbReference type="PANTHER" id="PTHR37423">
    <property type="entry name" value="SOLUBLE LYTIC MUREIN TRANSGLYCOSYLASE-RELATED"/>
    <property type="match status" value="1"/>
</dbReference>
<dbReference type="CDD" id="cd13401">
    <property type="entry name" value="Slt70-like"/>
    <property type="match status" value="1"/>
</dbReference>
<comment type="caution">
    <text evidence="5">The sequence shown here is derived from an EMBL/GenBank/DDBJ whole genome shotgun (WGS) entry which is preliminary data.</text>
</comment>
<dbReference type="RefSeq" id="WP_129404542.1">
    <property type="nucleotide sequence ID" value="NZ_SBKP01000009.1"/>
</dbReference>
<protein>
    <submittedName>
        <fullName evidence="5">Lytic transglycosylase domain-containing protein</fullName>
    </submittedName>
</protein>
<name>A0A4Q1KGW0_9SPHN</name>
<keyword evidence="3" id="KW-0732">Signal</keyword>
<dbReference type="Gene3D" id="1.10.530.10">
    <property type="match status" value="1"/>
</dbReference>
<evidence type="ECO:0000256" key="2">
    <source>
        <dbReference type="ARBA" id="ARBA00009387"/>
    </source>
</evidence>
<dbReference type="EMBL" id="SBKP01000009">
    <property type="protein sequence ID" value="RXR28470.1"/>
    <property type="molecule type" value="Genomic_DNA"/>
</dbReference>
<dbReference type="Proteomes" id="UP000290958">
    <property type="component" value="Unassembled WGS sequence"/>
</dbReference>
<feature type="domain" description="Transglycosylase SLT" evidence="4">
    <location>
        <begin position="401"/>
        <end position="504"/>
    </location>
</feature>
<proteinExistence type="inferred from homology"/>
<evidence type="ECO:0000259" key="4">
    <source>
        <dbReference type="Pfam" id="PF01464"/>
    </source>
</evidence>
<dbReference type="PANTHER" id="PTHR37423:SF2">
    <property type="entry name" value="MEMBRANE-BOUND LYTIC MUREIN TRANSGLYCOSYLASE C"/>
    <property type="match status" value="1"/>
</dbReference>
<dbReference type="OrthoDB" id="9815002at2"/>
<organism evidence="5 6">
    <name type="scientific">Sphingobium fluviale</name>
    <dbReference type="NCBI Taxonomy" id="2506423"/>
    <lineage>
        <taxon>Bacteria</taxon>
        <taxon>Pseudomonadati</taxon>
        <taxon>Pseudomonadota</taxon>
        <taxon>Alphaproteobacteria</taxon>
        <taxon>Sphingomonadales</taxon>
        <taxon>Sphingomonadaceae</taxon>
        <taxon>Sphingobium</taxon>
    </lineage>
</organism>
<dbReference type="InterPro" id="IPR008258">
    <property type="entry name" value="Transglycosylase_SLT_dom_1"/>
</dbReference>
<dbReference type="Gene3D" id="1.25.20.10">
    <property type="entry name" value="Bacterial muramidases"/>
    <property type="match status" value="1"/>
</dbReference>
<gene>
    <name evidence="5" type="ORF">EQG66_10065</name>
</gene>
<dbReference type="SUPFAM" id="SSF48435">
    <property type="entry name" value="Bacterial muramidases"/>
    <property type="match status" value="1"/>
</dbReference>
<evidence type="ECO:0000313" key="5">
    <source>
        <dbReference type="EMBL" id="RXR28470.1"/>
    </source>
</evidence>
<dbReference type="SUPFAM" id="SSF53955">
    <property type="entry name" value="Lysozyme-like"/>
    <property type="match status" value="1"/>
</dbReference>
<dbReference type="GO" id="GO:0004553">
    <property type="term" value="F:hydrolase activity, hydrolyzing O-glycosyl compounds"/>
    <property type="evidence" value="ECO:0007669"/>
    <property type="project" value="InterPro"/>
</dbReference>
<keyword evidence="6" id="KW-1185">Reference proteome</keyword>
<accession>A0A4Q1KGW0</accession>
<dbReference type="GO" id="GO:0042597">
    <property type="term" value="C:periplasmic space"/>
    <property type="evidence" value="ECO:0007669"/>
    <property type="project" value="InterPro"/>
</dbReference>
<comment type="similarity">
    <text evidence="1">Belongs to the transglycosylase Slt family.</text>
</comment>
<dbReference type="Pfam" id="PF01464">
    <property type="entry name" value="SLT"/>
    <property type="match status" value="1"/>
</dbReference>
<evidence type="ECO:0000313" key="6">
    <source>
        <dbReference type="Proteomes" id="UP000290958"/>
    </source>
</evidence>
<comment type="similarity">
    <text evidence="2">Belongs to the virb1 family.</text>
</comment>